<feature type="domain" description="Methyltransferase type 11" evidence="9">
    <location>
        <begin position="64"/>
        <end position="158"/>
    </location>
</feature>
<gene>
    <name evidence="8" type="primary">bioC</name>
    <name evidence="10" type="ORF">SAMN04488073_1032</name>
</gene>
<accession>A0A1I6GKR5</accession>
<evidence type="ECO:0000256" key="2">
    <source>
        <dbReference type="ARBA" id="ARBA00004746"/>
    </source>
</evidence>
<dbReference type="HAMAP" id="MF_00835">
    <property type="entry name" value="BioC"/>
    <property type="match status" value="1"/>
</dbReference>
<sequence>MGIMSEPIETRLGASRTRKTDIARGFGNASGTYESASRLQRFMGNSMLQKLQAAELDLAEGQVLDLGCGTGWFTRKLQSLQPSAEITGIDLSPGMIRQASTSSEGTIDWLVADAEHLPVATGSQDLVFSNLMIQWCDDPRAVLRECRRVLRPGGWLVMSTLLDGTLAELKSAWQTADPGHQHVNRFETASDLQAKVENQLPGADLATRTIRLPYASPMALAAELRHLGAGFRGAGRRTAVTGPGRLRAMCGAYPREADGTVMASYEAAWIYWRKHR</sequence>
<evidence type="ECO:0000256" key="3">
    <source>
        <dbReference type="ARBA" id="ARBA00012327"/>
    </source>
</evidence>
<dbReference type="PANTHER" id="PTHR43591:SF99">
    <property type="entry name" value="OS06G0646000 PROTEIN"/>
    <property type="match status" value="1"/>
</dbReference>
<dbReference type="OrthoDB" id="9760689at2"/>
<keyword evidence="4 8" id="KW-0489">Methyltransferase</keyword>
<dbReference type="InterPro" id="IPR029063">
    <property type="entry name" value="SAM-dependent_MTases_sf"/>
</dbReference>
<evidence type="ECO:0000256" key="1">
    <source>
        <dbReference type="ARBA" id="ARBA00000852"/>
    </source>
</evidence>
<evidence type="ECO:0000313" key="10">
    <source>
        <dbReference type="EMBL" id="SFR42729.1"/>
    </source>
</evidence>
<dbReference type="GO" id="GO:0010340">
    <property type="term" value="F:carboxyl-O-methyltransferase activity"/>
    <property type="evidence" value="ECO:0007669"/>
    <property type="project" value="UniProtKB-UniRule"/>
</dbReference>
<dbReference type="GO" id="GO:0009102">
    <property type="term" value="P:biotin biosynthetic process"/>
    <property type="evidence" value="ECO:0007669"/>
    <property type="project" value="UniProtKB-UniRule"/>
</dbReference>
<dbReference type="CDD" id="cd02440">
    <property type="entry name" value="AdoMet_MTases"/>
    <property type="match status" value="1"/>
</dbReference>
<organism evidence="10 11">
    <name type="scientific">Marinobacter gudaonensis</name>
    <dbReference type="NCBI Taxonomy" id="375760"/>
    <lineage>
        <taxon>Bacteria</taxon>
        <taxon>Pseudomonadati</taxon>
        <taxon>Pseudomonadota</taxon>
        <taxon>Gammaproteobacteria</taxon>
        <taxon>Pseudomonadales</taxon>
        <taxon>Marinobacteraceae</taxon>
        <taxon>Marinobacter</taxon>
    </lineage>
</organism>
<dbReference type="SUPFAM" id="SSF53335">
    <property type="entry name" value="S-adenosyl-L-methionine-dependent methyltransferases"/>
    <property type="match status" value="1"/>
</dbReference>
<evidence type="ECO:0000256" key="4">
    <source>
        <dbReference type="ARBA" id="ARBA00022603"/>
    </source>
</evidence>
<proteinExistence type="inferred from homology"/>
<comment type="function">
    <text evidence="8">Converts the free carboxyl group of a malonyl-thioester to its methyl ester by transfer of a methyl group from S-adenosyl-L-methionine (SAM). It allows to synthesize pimeloyl-ACP via the fatty acid synthetic pathway.</text>
</comment>
<dbReference type="InterPro" id="IPR013216">
    <property type="entry name" value="Methyltransf_11"/>
</dbReference>
<evidence type="ECO:0000256" key="8">
    <source>
        <dbReference type="HAMAP-Rule" id="MF_00835"/>
    </source>
</evidence>
<evidence type="ECO:0000256" key="6">
    <source>
        <dbReference type="ARBA" id="ARBA00022691"/>
    </source>
</evidence>
<comment type="catalytic activity">
    <reaction evidence="1 8">
        <text>malonyl-[ACP] + S-adenosyl-L-methionine = malonyl-[ACP] methyl ester + S-adenosyl-L-homocysteine</text>
        <dbReference type="Rhea" id="RHEA:17105"/>
        <dbReference type="Rhea" id="RHEA-COMP:9623"/>
        <dbReference type="Rhea" id="RHEA-COMP:9954"/>
        <dbReference type="ChEBI" id="CHEBI:57856"/>
        <dbReference type="ChEBI" id="CHEBI:59789"/>
        <dbReference type="ChEBI" id="CHEBI:78449"/>
        <dbReference type="ChEBI" id="CHEBI:78845"/>
        <dbReference type="EC" id="2.1.1.197"/>
    </reaction>
</comment>
<evidence type="ECO:0000313" key="11">
    <source>
        <dbReference type="Proteomes" id="UP000199290"/>
    </source>
</evidence>
<dbReference type="GO" id="GO:0102130">
    <property type="term" value="F:malonyl-CoA methyltransferase activity"/>
    <property type="evidence" value="ECO:0007669"/>
    <property type="project" value="UniProtKB-EC"/>
</dbReference>
<evidence type="ECO:0000256" key="5">
    <source>
        <dbReference type="ARBA" id="ARBA00022679"/>
    </source>
</evidence>
<comment type="pathway">
    <text evidence="2 8">Cofactor biosynthesis; biotin biosynthesis.</text>
</comment>
<dbReference type="EMBL" id="FOYV01000001">
    <property type="protein sequence ID" value="SFR42729.1"/>
    <property type="molecule type" value="Genomic_DNA"/>
</dbReference>
<evidence type="ECO:0000259" key="9">
    <source>
        <dbReference type="Pfam" id="PF08241"/>
    </source>
</evidence>
<keyword evidence="6 8" id="KW-0949">S-adenosyl-L-methionine</keyword>
<dbReference type="Pfam" id="PF08241">
    <property type="entry name" value="Methyltransf_11"/>
    <property type="match status" value="1"/>
</dbReference>
<dbReference type="Gene3D" id="3.40.50.150">
    <property type="entry name" value="Vaccinia Virus protein VP39"/>
    <property type="match status" value="1"/>
</dbReference>
<dbReference type="InterPro" id="IPR011814">
    <property type="entry name" value="BioC"/>
</dbReference>
<dbReference type="GO" id="GO:0032259">
    <property type="term" value="P:methylation"/>
    <property type="evidence" value="ECO:0007669"/>
    <property type="project" value="UniProtKB-KW"/>
</dbReference>
<keyword evidence="11" id="KW-1185">Reference proteome</keyword>
<dbReference type="PANTHER" id="PTHR43591">
    <property type="entry name" value="METHYLTRANSFERASE"/>
    <property type="match status" value="1"/>
</dbReference>
<dbReference type="NCBIfam" id="TIGR02072">
    <property type="entry name" value="BioC"/>
    <property type="match status" value="1"/>
</dbReference>
<dbReference type="Proteomes" id="UP000199290">
    <property type="component" value="Unassembled WGS sequence"/>
</dbReference>
<dbReference type="AlphaFoldDB" id="A0A1I6GKR5"/>
<keyword evidence="7 8" id="KW-0093">Biotin biosynthesis</keyword>
<dbReference type="STRING" id="375760.SAMN04488073_1032"/>
<name>A0A1I6GKR5_9GAMM</name>
<comment type="similarity">
    <text evidence="8">Belongs to the methyltransferase superfamily.</text>
</comment>
<protein>
    <recommendedName>
        <fullName evidence="3 8">Malonyl-[acyl-carrier protein] O-methyltransferase</fullName>
        <shortName evidence="8">Malonyl-ACP O-methyltransferase</shortName>
        <ecNumber evidence="3 8">2.1.1.197</ecNumber>
    </recommendedName>
    <alternativeName>
        <fullName evidence="8">Biotin synthesis protein BioC</fullName>
    </alternativeName>
</protein>
<keyword evidence="5 8" id="KW-0808">Transferase</keyword>
<reference evidence="11" key="1">
    <citation type="submission" date="2016-10" db="EMBL/GenBank/DDBJ databases">
        <authorList>
            <person name="Varghese N."/>
            <person name="Submissions S."/>
        </authorList>
    </citation>
    <scope>NUCLEOTIDE SEQUENCE [LARGE SCALE GENOMIC DNA]</scope>
    <source>
        <strain evidence="11">CGMCC 1.6294</strain>
    </source>
</reference>
<dbReference type="GO" id="GO:0008757">
    <property type="term" value="F:S-adenosylmethionine-dependent methyltransferase activity"/>
    <property type="evidence" value="ECO:0007669"/>
    <property type="project" value="InterPro"/>
</dbReference>
<dbReference type="UniPathway" id="UPA00078"/>
<evidence type="ECO:0000256" key="7">
    <source>
        <dbReference type="ARBA" id="ARBA00022756"/>
    </source>
</evidence>
<dbReference type="EC" id="2.1.1.197" evidence="3 8"/>